<evidence type="ECO:0000256" key="1">
    <source>
        <dbReference type="ARBA" id="ARBA00022857"/>
    </source>
</evidence>
<dbReference type="InterPro" id="IPR011032">
    <property type="entry name" value="GroES-like_sf"/>
</dbReference>
<evidence type="ECO:0000259" key="3">
    <source>
        <dbReference type="SMART" id="SM00829"/>
    </source>
</evidence>
<keyword evidence="5" id="KW-1185">Reference proteome</keyword>
<dbReference type="CDD" id="cd05286">
    <property type="entry name" value="QOR2"/>
    <property type="match status" value="1"/>
</dbReference>
<proteinExistence type="predicted"/>
<evidence type="ECO:0000313" key="4">
    <source>
        <dbReference type="EMBL" id="OXS99081.1"/>
    </source>
</evidence>
<name>A0A231UT79_9HYPH</name>
<dbReference type="SUPFAM" id="SSF50129">
    <property type="entry name" value="GroES-like"/>
    <property type="match status" value="1"/>
</dbReference>
<dbReference type="Pfam" id="PF00107">
    <property type="entry name" value="ADH_zinc_N"/>
    <property type="match status" value="1"/>
</dbReference>
<dbReference type="GO" id="GO:0005829">
    <property type="term" value="C:cytosol"/>
    <property type="evidence" value="ECO:0007669"/>
    <property type="project" value="TreeGrafter"/>
</dbReference>
<sequence length="352" mass="37367">MVRDGALQTAFLIGYAVALAAFQTGSVAVANHAIVIEQTGGPDALVWQEVPISDPGPGEIRIRHHAIGLNFIDTYFRSGLYPATPPFTPGNEGAGEVVAIGEGVKRFATGDRVAYTIGLGGYAEERNLPADRAVAIPDGVSYETAAVAMLKGLTARYLLCQTHELSSRHTALFHAASGGVGLIAGQIARHIGARIIGTASKGKHDLAREHGYDELIDYNNEDFAERVKALTDGALCDVVYDSVGQATLMKSLDCLRSRGLLVSFGQSSGKVDPFDLGLLSQKGSIYVTRPTLYHYIADRSSLEEAAAQMFGWLADGTVTIEIGQRFALKDAAEAHRALEARETVGASVLLPG</sequence>
<evidence type="ECO:0000256" key="2">
    <source>
        <dbReference type="ARBA" id="ARBA00023002"/>
    </source>
</evidence>
<organism evidence="4 5">
    <name type="scientific">Notoacmeibacter marinus</name>
    <dbReference type="NCBI Taxonomy" id="1876515"/>
    <lineage>
        <taxon>Bacteria</taxon>
        <taxon>Pseudomonadati</taxon>
        <taxon>Pseudomonadota</taxon>
        <taxon>Alphaproteobacteria</taxon>
        <taxon>Hyphomicrobiales</taxon>
        <taxon>Notoacmeibacteraceae</taxon>
        <taxon>Notoacmeibacter</taxon>
    </lineage>
</organism>
<gene>
    <name evidence="4" type="ORF">B7H23_12810</name>
</gene>
<dbReference type="Gene3D" id="3.90.180.10">
    <property type="entry name" value="Medium-chain alcohol dehydrogenases, catalytic domain"/>
    <property type="match status" value="1"/>
</dbReference>
<dbReference type="GO" id="GO:0070402">
    <property type="term" value="F:NADPH binding"/>
    <property type="evidence" value="ECO:0007669"/>
    <property type="project" value="TreeGrafter"/>
</dbReference>
<dbReference type="FunFam" id="3.40.50.720:FF:000053">
    <property type="entry name" value="Quinone oxidoreductase 1"/>
    <property type="match status" value="1"/>
</dbReference>
<comment type="caution">
    <text evidence="4">The sequence shown here is derived from an EMBL/GenBank/DDBJ whole genome shotgun (WGS) entry which is preliminary data.</text>
</comment>
<dbReference type="InterPro" id="IPR013149">
    <property type="entry name" value="ADH-like_C"/>
</dbReference>
<dbReference type="GO" id="GO:0003960">
    <property type="term" value="F:quinone reductase (NADPH) activity"/>
    <property type="evidence" value="ECO:0007669"/>
    <property type="project" value="InterPro"/>
</dbReference>
<dbReference type="PANTHER" id="PTHR48106">
    <property type="entry name" value="QUINONE OXIDOREDUCTASE PIG3-RELATED"/>
    <property type="match status" value="1"/>
</dbReference>
<dbReference type="SMART" id="SM00829">
    <property type="entry name" value="PKS_ER"/>
    <property type="match status" value="1"/>
</dbReference>
<dbReference type="AlphaFoldDB" id="A0A231UT79"/>
<dbReference type="InterPro" id="IPR047618">
    <property type="entry name" value="QOR-like"/>
</dbReference>
<evidence type="ECO:0000313" key="5">
    <source>
        <dbReference type="Proteomes" id="UP000215405"/>
    </source>
</evidence>
<keyword evidence="1" id="KW-0521">NADP</keyword>
<protein>
    <submittedName>
        <fullName evidence="4">Quinone oxidoreductase</fullName>
    </submittedName>
</protein>
<reference evidence="5" key="1">
    <citation type="journal article" date="2017" name="Int. J. Syst. Evol. Microbiol.">
        <title>Notoacmeibacter marinus gen. nov., sp. nov., isolated from the gut of a limpet and proposal of Notoacmeibacteraceae fam. nov. in the order Rhizobiales of the class Alphaproteobacteria.</title>
        <authorList>
            <person name="Huang Z."/>
            <person name="Guo F."/>
            <person name="Lai Q."/>
        </authorList>
    </citation>
    <scope>NUCLEOTIDE SEQUENCE [LARGE SCALE GENOMIC DNA]</scope>
    <source>
        <strain evidence="5">XMTR2A4</strain>
    </source>
</reference>
<dbReference type="NCBIfam" id="NF008024">
    <property type="entry name" value="PRK10754.1"/>
    <property type="match status" value="1"/>
</dbReference>
<dbReference type="InterPro" id="IPR036291">
    <property type="entry name" value="NAD(P)-bd_dom_sf"/>
</dbReference>
<dbReference type="Proteomes" id="UP000215405">
    <property type="component" value="Unassembled WGS sequence"/>
</dbReference>
<dbReference type="PANTHER" id="PTHR48106:SF13">
    <property type="entry name" value="QUINONE OXIDOREDUCTASE-RELATED"/>
    <property type="match status" value="1"/>
</dbReference>
<dbReference type="Pfam" id="PF08240">
    <property type="entry name" value="ADH_N"/>
    <property type="match status" value="1"/>
</dbReference>
<dbReference type="Gene3D" id="3.40.50.720">
    <property type="entry name" value="NAD(P)-binding Rossmann-like Domain"/>
    <property type="match status" value="1"/>
</dbReference>
<accession>A0A231UT79</accession>
<keyword evidence="2" id="KW-0560">Oxidoreductase</keyword>
<dbReference type="GO" id="GO:0035925">
    <property type="term" value="F:mRNA 3'-UTR AU-rich region binding"/>
    <property type="evidence" value="ECO:0007669"/>
    <property type="project" value="TreeGrafter"/>
</dbReference>
<feature type="domain" description="Enoyl reductase (ER)" evidence="3">
    <location>
        <begin position="40"/>
        <end position="349"/>
    </location>
</feature>
<dbReference type="EMBL" id="NBYO01000003">
    <property type="protein sequence ID" value="OXS99081.1"/>
    <property type="molecule type" value="Genomic_DNA"/>
</dbReference>
<dbReference type="InterPro" id="IPR013154">
    <property type="entry name" value="ADH-like_N"/>
</dbReference>
<dbReference type="InterPro" id="IPR020843">
    <property type="entry name" value="ER"/>
</dbReference>
<dbReference type="SUPFAM" id="SSF51735">
    <property type="entry name" value="NAD(P)-binding Rossmann-fold domains"/>
    <property type="match status" value="1"/>
</dbReference>